<name>A0ABT7QPV3_9BACT</name>
<evidence type="ECO:0000313" key="1">
    <source>
        <dbReference type="EMBL" id="MDM5263130.1"/>
    </source>
</evidence>
<reference evidence="1" key="1">
    <citation type="submission" date="2023-01" db="EMBL/GenBank/DDBJ databases">
        <title>Sulfurovum sp. XTW-4 genome assembly.</title>
        <authorList>
            <person name="Wang J."/>
        </authorList>
    </citation>
    <scope>NUCLEOTIDE SEQUENCE</scope>
    <source>
        <strain evidence="1">XTW-4</strain>
    </source>
</reference>
<gene>
    <name evidence="1" type="ORF">PF327_02870</name>
</gene>
<dbReference type="RefSeq" id="WP_008244666.1">
    <property type="nucleotide sequence ID" value="NZ_JAQIBC010000001.1"/>
</dbReference>
<protein>
    <submittedName>
        <fullName evidence="1">Sigma-70 family RNA polymerase sigma factor</fullName>
    </submittedName>
</protein>
<comment type="caution">
    <text evidence="1">The sequence shown here is derived from an EMBL/GenBank/DDBJ whole genome shotgun (WGS) entry which is preliminary data.</text>
</comment>
<sequence>MEMMDMTVLGLLALLVIILLMLVGRNSKLAKENKKLNEILDVKNVTIANYEASRVAVKDVIENFSSLDDVMELINAGESKASVSEKLGIPVSKIELIIKFDKLKKRD</sequence>
<evidence type="ECO:0000313" key="2">
    <source>
        <dbReference type="Proteomes" id="UP001169066"/>
    </source>
</evidence>
<dbReference type="EMBL" id="JAQIBC010000001">
    <property type="protein sequence ID" value="MDM5263130.1"/>
    <property type="molecule type" value="Genomic_DNA"/>
</dbReference>
<organism evidence="1 2">
    <name type="scientific">Sulfurovum xiamenensis</name>
    <dbReference type="NCBI Taxonomy" id="3019066"/>
    <lineage>
        <taxon>Bacteria</taxon>
        <taxon>Pseudomonadati</taxon>
        <taxon>Campylobacterota</taxon>
        <taxon>Epsilonproteobacteria</taxon>
        <taxon>Campylobacterales</taxon>
        <taxon>Sulfurovaceae</taxon>
        <taxon>Sulfurovum</taxon>
    </lineage>
</organism>
<proteinExistence type="predicted"/>
<accession>A0ABT7QPV3</accession>
<keyword evidence="2" id="KW-1185">Reference proteome</keyword>
<dbReference type="Proteomes" id="UP001169066">
    <property type="component" value="Unassembled WGS sequence"/>
</dbReference>